<name>A0A6J6HAP7_9ZZZZ</name>
<reference evidence="2" key="1">
    <citation type="submission" date="2020-05" db="EMBL/GenBank/DDBJ databases">
        <authorList>
            <person name="Chiriac C."/>
            <person name="Salcher M."/>
            <person name="Ghai R."/>
            <person name="Kavagutti S V."/>
        </authorList>
    </citation>
    <scope>NUCLEOTIDE SEQUENCE</scope>
</reference>
<evidence type="ECO:0000256" key="1">
    <source>
        <dbReference type="SAM" id="Phobius"/>
    </source>
</evidence>
<sequence length="224" mass="24892">MVVALIAGSFIGLGNWQLDRAQELKASTRTIIEITEPVPLATLAKPRISIDSRNLLKNISTSGHYIATFKSENQKSDGVAATAWEVAALQTDTKSVILVVRGLWSERLTEPTIAMSQRVEVTGVLQPSQSTDRGPNTADNLARVDSTLLLTKAGLADFDLYDGFILANSETVDGMKIDRTRLEIAIDNSKVPGYYWQHISYVFIWWLMAAVVLYLPFYRRRVTS</sequence>
<dbReference type="GO" id="GO:0016020">
    <property type="term" value="C:membrane"/>
    <property type="evidence" value="ECO:0007669"/>
    <property type="project" value="InterPro"/>
</dbReference>
<keyword evidence="1" id="KW-1133">Transmembrane helix</keyword>
<feature type="transmembrane region" description="Helical" evidence="1">
    <location>
        <begin position="199"/>
        <end position="218"/>
    </location>
</feature>
<dbReference type="Pfam" id="PF02104">
    <property type="entry name" value="SURF1"/>
    <property type="match status" value="1"/>
</dbReference>
<organism evidence="2">
    <name type="scientific">freshwater metagenome</name>
    <dbReference type="NCBI Taxonomy" id="449393"/>
    <lineage>
        <taxon>unclassified sequences</taxon>
        <taxon>metagenomes</taxon>
        <taxon>ecological metagenomes</taxon>
    </lineage>
</organism>
<keyword evidence="1" id="KW-0812">Transmembrane</keyword>
<dbReference type="EMBL" id="CAEZUS010000075">
    <property type="protein sequence ID" value="CAB4609573.1"/>
    <property type="molecule type" value="Genomic_DNA"/>
</dbReference>
<proteinExistence type="predicted"/>
<dbReference type="AlphaFoldDB" id="A0A6J6HAP7"/>
<keyword evidence="1" id="KW-0472">Membrane</keyword>
<gene>
    <name evidence="2" type="ORF">UFOPK1852_00596</name>
</gene>
<dbReference type="InterPro" id="IPR002994">
    <property type="entry name" value="Surf1/Shy1"/>
</dbReference>
<accession>A0A6J6HAP7</accession>
<protein>
    <submittedName>
        <fullName evidence="2">Unannotated protein</fullName>
    </submittedName>
</protein>
<evidence type="ECO:0000313" key="2">
    <source>
        <dbReference type="EMBL" id="CAB4609573.1"/>
    </source>
</evidence>